<feature type="chain" id="PRO_5010549930" description="DUF4827 domain-containing protein" evidence="1">
    <location>
        <begin position="19"/>
        <end position="208"/>
    </location>
</feature>
<dbReference type="eggNOG" id="ENOG5032PII">
    <property type="taxonomic scope" value="Bacteria"/>
</dbReference>
<sequence>MKHISFLLLAFAGLLTLAACGDSETYADKRKRERAVISQYLIDQHIKVISEAQFKAQGNTTDTVQHEFVVFDNSGVYMQIVRPGAGQVLGKNETANVLVRYTERNLLTDSITMSNEYPNFAALVDVMTVRMQSGTPYAQFTSGTFKTFYGTAKVPDGWLVALPYLKLGGLNPDGVSKVKLIVPSTHGTVAASRGVYPSLFTISLQRES</sequence>
<dbReference type="EMBL" id="FUXK01000008">
    <property type="protein sequence ID" value="SJZ71733.1"/>
    <property type="molecule type" value="Genomic_DNA"/>
</dbReference>
<evidence type="ECO:0008006" key="4">
    <source>
        <dbReference type="Google" id="ProtNLM"/>
    </source>
</evidence>
<dbReference type="STRING" id="28136.SAMN02745202_00885"/>
<name>A0A1T4MXN1_9BACT</name>
<keyword evidence="1" id="KW-0732">Signal</keyword>
<dbReference type="Gene3D" id="3.10.50.40">
    <property type="match status" value="1"/>
</dbReference>
<dbReference type="InterPro" id="IPR046357">
    <property type="entry name" value="PPIase_dom_sf"/>
</dbReference>
<dbReference type="GO" id="GO:0003755">
    <property type="term" value="F:peptidyl-prolyl cis-trans isomerase activity"/>
    <property type="evidence" value="ECO:0007669"/>
    <property type="project" value="InterPro"/>
</dbReference>
<organism evidence="2 3">
    <name type="scientific">Segatella oulorum</name>
    <dbReference type="NCBI Taxonomy" id="28136"/>
    <lineage>
        <taxon>Bacteria</taxon>
        <taxon>Pseudomonadati</taxon>
        <taxon>Bacteroidota</taxon>
        <taxon>Bacteroidia</taxon>
        <taxon>Bacteroidales</taxon>
        <taxon>Prevotellaceae</taxon>
        <taxon>Segatella</taxon>
    </lineage>
</organism>
<evidence type="ECO:0000313" key="3">
    <source>
        <dbReference type="Proteomes" id="UP000190065"/>
    </source>
</evidence>
<proteinExistence type="predicted"/>
<evidence type="ECO:0000256" key="1">
    <source>
        <dbReference type="SAM" id="SignalP"/>
    </source>
</evidence>
<dbReference type="Pfam" id="PF16109">
    <property type="entry name" value="DUF4827"/>
    <property type="match status" value="1"/>
</dbReference>
<dbReference type="Proteomes" id="UP000190065">
    <property type="component" value="Unassembled WGS sequence"/>
</dbReference>
<protein>
    <recommendedName>
        <fullName evidence="4">DUF4827 domain-containing protein</fullName>
    </recommendedName>
</protein>
<accession>A0A1T4MXN1</accession>
<dbReference type="PROSITE" id="PS51257">
    <property type="entry name" value="PROKAR_LIPOPROTEIN"/>
    <property type="match status" value="1"/>
</dbReference>
<dbReference type="GeneID" id="95425651"/>
<evidence type="ECO:0000313" key="2">
    <source>
        <dbReference type="EMBL" id="SJZ71733.1"/>
    </source>
</evidence>
<dbReference type="InterPro" id="IPR032252">
    <property type="entry name" value="DUF4827"/>
</dbReference>
<feature type="signal peptide" evidence="1">
    <location>
        <begin position="1"/>
        <end position="18"/>
    </location>
</feature>
<reference evidence="2 3" key="1">
    <citation type="submission" date="2017-02" db="EMBL/GenBank/DDBJ databases">
        <authorList>
            <person name="Peterson S.W."/>
        </authorList>
    </citation>
    <scope>NUCLEOTIDE SEQUENCE [LARGE SCALE GENOMIC DNA]</scope>
    <source>
        <strain evidence="2 3">ATCC 43324</strain>
    </source>
</reference>
<dbReference type="AlphaFoldDB" id="A0A1T4MXN1"/>
<gene>
    <name evidence="2" type="ORF">SAMN02745202_00885</name>
</gene>
<dbReference type="RefSeq" id="WP_004379989.1">
    <property type="nucleotide sequence ID" value="NZ_CALIMT010000014.1"/>
</dbReference>